<dbReference type="CDD" id="cd03313">
    <property type="entry name" value="enolase"/>
    <property type="match status" value="1"/>
</dbReference>
<feature type="domain" description="Enolase C-terminal TIM barrel" evidence="13">
    <location>
        <begin position="148"/>
        <end position="440"/>
    </location>
</feature>
<evidence type="ECO:0000259" key="14">
    <source>
        <dbReference type="SMART" id="SM01193"/>
    </source>
</evidence>
<dbReference type="EMBL" id="JAHFYH010000008">
    <property type="protein sequence ID" value="KAH0228588.1"/>
    <property type="molecule type" value="Genomic_DNA"/>
</dbReference>
<dbReference type="InterPro" id="IPR020810">
    <property type="entry name" value="Enolase_C"/>
</dbReference>
<dbReference type="Pfam" id="PF03952">
    <property type="entry name" value="Enolase_N"/>
    <property type="match status" value="1"/>
</dbReference>
<accession>A0A9P8KB75</accession>
<dbReference type="InterPro" id="IPR029017">
    <property type="entry name" value="Enolase-like_N"/>
</dbReference>
<keyword evidence="6" id="KW-0460">Magnesium</keyword>
<protein>
    <recommendedName>
        <fullName evidence="5">Enolase</fullName>
        <ecNumber evidence="4">4.2.1.11</ecNumber>
    </recommendedName>
    <alternativeName>
        <fullName evidence="9">2-phospho-D-glycerate hydro-lyase</fullName>
    </alternativeName>
    <alternativeName>
        <fullName evidence="10">2-phosphoglycerate dehydratase</fullName>
    </alternativeName>
</protein>
<evidence type="ECO:0000256" key="3">
    <source>
        <dbReference type="ARBA" id="ARBA00009604"/>
    </source>
</evidence>
<dbReference type="GO" id="GO:0006096">
    <property type="term" value="P:glycolytic process"/>
    <property type="evidence" value="ECO:0007669"/>
    <property type="project" value="UniProtKB-KW"/>
</dbReference>
<sequence length="883" mass="95748">MPIQKIHARQVYDSRGNPTVEVDLGKYPGVTESGLHRAIVPSGASTGSHEACELRDGDKTKWGGKGVLKAVANVNDVIAPALIKENLDVKDQSAIDNFMNKLDGTPNKTKLGANAILGVSMAVAKAAAAEKRVPLYAHISDLAGTKKPYVLPVPFMNVLNGGSHAGGRLAFQEFMIVPSDAPTFTEAMRWGAEVYQKLKALAKKKYGQSAGNVGDEGGVAPDIQTAEEALQLITEAIEQAGYSGKMNIAMDVASSEFYKADAKKYDLDFKNPESDPEKWVTYEQLADQYKDLASKYPIVSIEDPFAEDDWEAWTYFSKVYDHQIVGDDLTVTNPAFIKKAIETKACNALLLKVNQIGTITEAIQAAKDAFSASWGVMVSHRSGETEDVTIADIVVGLRAGQIKTGAPARSERLAKLNQILRIEEELGDNAVYAGTKFRTSVNIAALGANSAVKKKSVAVAKPGRGANASFSKQGKLRKGQAGGRTGKPPGEGERKAMRKRVVLSNTNAVEVQGLDNFSVTNIHDAAIEGQVMGLSNEVIDALRATEAFKPTQGWSLFRRPATLVRKETAELARLMQEIETNKTSVRRVVYGERGSGKSVLALQAKAMALLKGWIVVHIPEAKELILGNSSYAPSNEPGVYNQPHFTAALLGQIAKANHTILSKLRLSRKHELSIPVQSNISLDRFAMMGAQDPEIACEIYNALWSELTAPSQDGEGLSRPPVVFTIDSVAHIMRDSAYMNADVQPIHAHDLAIVKHFFNLLSGKQNLPNGGMIFATDSGSNRPSIPGFDHAVARNAALAQKKEAPQWDPWVKVDQRSIDVLNGVDVWQIKGLSREEARSIMEYYARSGMLRQTVNDNLVAEKWTLSGGGIIGELEKGTVKTRI</sequence>
<reference evidence="15" key="2">
    <citation type="submission" date="2021-08" db="EMBL/GenBank/DDBJ databases">
        <authorList>
            <person name="Gostincar C."/>
            <person name="Sun X."/>
            <person name="Song Z."/>
            <person name="Gunde-Cimerman N."/>
        </authorList>
    </citation>
    <scope>NUCLEOTIDE SEQUENCE</scope>
    <source>
        <strain evidence="15">EXF-8016</strain>
    </source>
</reference>
<dbReference type="SFLD" id="SFLDS00001">
    <property type="entry name" value="Enolase"/>
    <property type="match status" value="1"/>
</dbReference>
<comment type="catalytic activity">
    <reaction evidence="11">
        <text>(2R)-2-phosphoglycerate = phosphoenolpyruvate + H2O</text>
        <dbReference type="Rhea" id="RHEA:10164"/>
        <dbReference type="ChEBI" id="CHEBI:15377"/>
        <dbReference type="ChEBI" id="CHEBI:58289"/>
        <dbReference type="ChEBI" id="CHEBI:58702"/>
        <dbReference type="EC" id="4.2.1.11"/>
    </reaction>
</comment>
<evidence type="ECO:0000256" key="4">
    <source>
        <dbReference type="ARBA" id="ARBA00012058"/>
    </source>
</evidence>
<proteinExistence type="inferred from homology"/>
<evidence type="ECO:0000256" key="6">
    <source>
        <dbReference type="ARBA" id="ARBA00022842"/>
    </source>
</evidence>
<comment type="cofactor">
    <cofactor evidence="1">
        <name>Mg(2+)</name>
        <dbReference type="ChEBI" id="CHEBI:18420"/>
    </cofactor>
</comment>
<keyword evidence="7" id="KW-0324">Glycolysis</keyword>
<dbReference type="GO" id="GO:0004634">
    <property type="term" value="F:phosphopyruvate hydratase activity"/>
    <property type="evidence" value="ECO:0007669"/>
    <property type="project" value="UniProtKB-EC"/>
</dbReference>
<evidence type="ECO:0000313" key="15">
    <source>
        <dbReference type="EMBL" id="KAH0228588.1"/>
    </source>
</evidence>
<evidence type="ECO:0000256" key="10">
    <source>
        <dbReference type="ARBA" id="ARBA00032132"/>
    </source>
</evidence>
<dbReference type="InterPro" id="IPR000941">
    <property type="entry name" value="Enolase"/>
</dbReference>
<dbReference type="PANTHER" id="PTHR11902:SF1">
    <property type="entry name" value="ENOLASE"/>
    <property type="match status" value="1"/>
</dbReference>
<dbReference type="PROSITE" id="PS00164">
    <property type="entry name" value="ENOLASE"/>
    <property type="match status" value="1"/>
</dbReference>
<feature type="non-terminal residue" evidence="15">
    <location>
        <position position="1"/>
    </location>
</feature>
<evidence type="ECO:0000259" key="13">
    <source>
        <dbReference type="SMART" id="SM01192"/>
    </source>
</evidence>
<dbReference type="SMART" id="SM01192">
    <property type="entry name" value="Enolase_C"/>
    <property type="match status" value="1"/>
</dbReference>
<dbReference type="NCBIfam" id="TIGR01060">
    <property type="entry name" value="eno"/>
    <property type="match status" value="1"/>
</dbReference>
<name>A0A9P8KB75_AURME</name>
<gene>
    <name evidence="15" type="ORF">KCV03_g1937</name>
</gene>
<keyword evidence="8" id="KW-0456">Lyase</keyword>
<feature type="region of interest" description="Disordered" evidence="12">
    <location>
        <begin position="463"/>
        <end position="496"/>
    </location>
</feature>
<dbReference type="InterPro" id="IPR020809">
    <property type="entry name" value="Enolase_CS"/>
</dbReference>
<reference evidence="15" key="1">
    <citation type="journal article" date="2021" name="J Fungi (Basel)">
        <title>Virulence traits and population genomics of the black yeast Aureobasidium melanogenum.</title>
        <authorList>
            <person name="Cernosa A."/>
            <person name="Sun X."/>
            <person name="Gostincar C."/>
            <person name="Fang C."/>
            <person name="Gunde-Cimerman N."/>
            <person name="Song Z."/>
        </authorList>
    </citation>
    <scope>NUCLEOTIDE SEQUENCE</scope>
    <source>
        <strain evidence="15">EXF-8016</strain>
    </source>
</reference>
<dbReference type="FunFam" id="3.20.20.120:FF:000002">
    <property type="entry name" value="Enolase 1"/>
    <property type="match status" value="1"/>
</dbReference>
<dbReference type="SMART" id="SM01193">
    <property type="entry name" value="Enolase_N"/>
    <property type="match status" value="1"/>
</dbReference>
<dbReference type="SFLD" id="SFLDG00178">
    <property type="entry name" value="enolase"/>
    <property type="match status" value="1"/>
</dbReference>
<evidence type="ECO:0000256" key="1">
    <source>
        <dbReference type="ARBA" id="ARBA00001946"/>
    </source>
</evidence>
<dbReference type="PRINTS" id="PR00148">
    <property type="entry name" value="ENOLASE"/>
</dbReference>
<evidence type="ECO:0000256" key="5">
    <source>
        <dbReference type="ARBA" id="ARBA00017068"/>
    </source>
</evidence>
<evidence type="ECO:0000256" key="2">
    <source>
        <dbReference type="ARBA" id="ARBA00005031"/>
    </source>
</evidence>
<dbReference type="Gene3D" id="3.30.390.10">
    <property type="entry name" value="Enolase-like, N-terminal domain"/>
    <property type="match status" value="1"/>
</dbReference>
<organism evidence="15 16">
    <name type="scientific">Aureobasidium melanogenum</name>
    <name type="common">Aureobasidium pullulans var. melanogenum</name>
    <dbReference type="NCBI Taxonomy" id="46634"/>
    <lineage>
        <taxon>Eukaryota</taxon>
        <taxon>Fungi</taxon>
        <taxon>Dikarya</taxon>
        <taxon>Ascomycota</taxon>
        <taxon>Pezizomycotina</taxon>
        <taxon>Dothideomycetes</taxon>
        <taxon>Dothideomycetidae</taxon>
        <taxon>Dothideales</taxon>
        <taxon>Saccotheciaceae</taxon>
        <taxon>Aureobasidium</taxon>
    </lineage>
</organism>
<dbReference type="InterPro" id="IPR036849">
    <property type="entry name" value="Enolase-like_C_sf"/>
</dbReference>
<dbReference type="FunFam" id="3.30.390.10:FF:000001">
    <property type="entry name" value="Enolase"/>
    <property type="match status" value="1"/>
</dbReference>
<comment type="caution">
    <text evidence="15">The sequence shown here is derived from an EMBL/GenBank/DDBJ whole genome shotgun (WGS) entry which is preliminary data.</text>
</comment>
<dbReference type="GO" id="GO:0000287">
    <property type="term" value="F:magnesium ion binding"/>
    <property type="evidence" value="ECO:0007669"/>
    <property type="project" value="InterPro"/>
</dbReference>
<comment type="pathway">
    <text evidence="2">Carbohydrate degradation; glycolysis; pyruvate from D-glyceraldehyde 3-phosphate: step 4/5.</text>
</comment>
<dbReference type="HAMAP" id="MF_00318">
    <property type="entry name" value="Enolase"/>
    <property type="match status" value="1"/>
</dbReference>
<dbReference type="OrthoDB" id="1739814at2759"/>
<dbReference type="Pfam" id="PF10236">
    <property type="entry name" value="DAP3"/>
    <property type="match status" value="1"/>
</dbReference>
<evidence type="ECO:0000256" key="8">
    <source>
        <dbReference type="ARBA" id="ARBA00023239"/>
    </source>
</evidence>
<dbReference type="PANTHER" id="PTHR11902">
    <property type="entry name" value="ENOLASE"/>
    <property type="match status" value="1"/>
</dbReference>
<dbReference type="SUPFAM" id="SSF54826">
    <property type="entry name" value="Enolase N-terminal domain-like"/>
    <property type="match status" value="1"/>
</dbReference>
<dbReference type="GO" id="GO:0000015">
    <property type="term" value="C:phosphopyruvate hydratase complex"/>
    <property type="evidence" value="ECO:0007669"/>
    <property type="project" value="InterPro"/>
</dbReference>
<dbReference type="InterPro" id="IPR020811">
    <property type="entry name" value="Enolase_N"/>
</dbReference>
<dbReference type="AlphaFoldDB" id="A0A9P8KB75"/>
<comment type="similarity">
    <text evidence="3">Belongs to the enolase family.</text>
</comment>
<dbReference type="EC" id="4.2.1.11" evidence="4"/>
<dbReference type="SUPFAM" id="SSF51604">
    <property type="entry name" value="Enolase C-terminal domain-like"/>
    <property type="match status" value="1"/>
</dbReference>
<evidence type="ECO:0000256" key="9">
    <source>
        <dbReference type="ARBA" id="ARBA00031125"/>
    </source>
</evidence>
<evidence type="ECO:0000256" key="11">
    <source>
        <dbReference type="ARBA" id="ARBA00048333"/>
    </source>
</evidence>
<evidence type="ECO:0000256" key="7">
    <source>
        <dbReference type="ARBA" id="ARBA00023152"/>
    </source>
</evidence>
<dbReference type="InterPro" id="IPR019368">
    <property type="entry name" value="Ribosomal_mS29"/>
</dbReference>
<evidence type="ECO:0000313" key="16">
    <source>
        <dbReference type="Proteomes" id="UP000767238"/>
    </source>
</evidence>
<dbReference type="Pfam" id="PF00113">
    <property type="entry name" value="Enolase_C"/>
    <property type="match status" value="1"/>
</dbReference>
<dbReference type="Gene3D" id="3.20.20.120">
    <property type="entry name" value="Enolase-like C-terminal domain"/>
    <property type="match status" value="1"/>
</dbReference>
<dbReference type="Proteomes" id="UP000767238">
    <property type="component" value="Unassembled WGS sequence"/>
</dbReference>
<dbReference type="SFLD" id="SFLDF00002">
    <property type="entry name" value="enolase"/>
    <property type="match status" value="1"/>
</dbReference>
<feature type="domain" description="Enolase N-terminal" evidence="14">
    <location>
        <begin position="3"/>
        <end position="139"/>
    </location>
</feature>
<evidence type="ECO:0000256" key="12">
    <source>
        <dbReference type="SAM" id="MobiDB-lite"/>
    </source>
</evidence>